<proteinExistence type="predicted"/>
<organism evidence="2 3">
    <name type="scientific">Tumebacillus algifaecis</name>
    <dbReference type="NCBI Taxonomy" id="1214604"/>
    <lineage>
        <taxon>Bacteria</taxon>
        <taxon>Bacillati</taxon>
        <taxon>Bacillota</taxon>
        <taxon>Bacilli</taxon>
        <taxon>Bacillales</taxon>
        <taxon>Alicyclobacillaceae</taxon>
        <taxon>Tumebacillus</taxon>
    </lineage>
</organism>
<dbReference type="AlphaFoldDB" id="A0A223D296"/>
<dbReference type="InterPro" id="IPR001119">
    <property type="entry name" value="SLH_dom"/>
</dbReference>
<name>A0A223D296_9BACL</name>
<sequence length="248" mass="27422">MRTLEEGGDRMATSIMGMAQVTASQMRLFLRTVNPEAPDYSELYLDIGLRYGVRGDIAFAQSIHETGYWRFTGTVRPVQNNFAGLGSVSADVQGATFATPAFGIEAQIQHLYGYATSAPLPAGFKVVDPRFGILESAKLRGVAPTWEQLNGRWAVPGTNYGQQILRLWQEMLQVKTPEPIVQPPTPSPVAGEPFTDLDEVLWAKQLIKQAAELGLVQGYEDGSYRPKQPLTRAELAVILTKLREKLRE</sequence>
<dbReference type="EMBL" id="CP022657">
    <property type="protein sequence ID" value="ASS75710.1"/>
    <property type="molecule type" value="Genomic_DNA"/>
</dbReference>
<gene>
    <name evidence="2" type="ORF">CIG75_12425</name>
</gene>
<evidence type="ECO:0000259" key="1">
    <source>
        <dbReference type="PROSITE" id="PS51272"/>
    </source>
</evidence>
<dbReference type="KEGG" id="tab:CIG75_12425"/>
<protein>
    <recommendedName>
        <fullName evidence="1">SLH domain-containing protein</fullName>
    </recommendedName>
</protein>
<dbReference type="Pfam" id="PF00395">
    <property type="entry name" value="SLH"/>
    <property type="match status" value="1"/>
</dbReference>
<reference evidence="2 3" key="1">
    <citation type="journal article" date="2015" name="Int. J. Syst. Evol. Microbiol.">
        <title>Tumebacillus algifaecis sp. nov., isolated from decomposing algal scum.</title>
        <authorList>
            <person name="Wu Y.F."/>
            <person name="Zhang B."/>
            <person name="Xing P."/>
            <person name="Wu Q.L."/>
            <person name="Liu S.J."/>
        </authorList>
    </citation>
    <scope>NUCLEOTIDE SEQUENCE [LARGE SCALE GENOMIC DNA]</scope>
    <source>
        <strain evidence="2 3">THMBR28</strain>
    </source>
</reference>
<evidence type="ECO:0000313" key="3">
    <source>
        <dbReference type="Proteomes" id="UP000214688"/>
    </source>
</evidence>
<evidence type="ECO:0000313" key="2">
    <source>
        <dbReference type="EMBL" id="ASS75710.1"/>
    </source>
</evidence>
<dbReference type="GO" id="GO:0004040">
    <property type="term" value="F:amidase activity"/>
    <property type="evidence" value="ECO:0007669"/>
    <property type="project" value="InterPro"/>
</dbReference>
<feature type="domain" description="SLH" evidence="1">
    <location>
        <begin position="190"/>
        <end position="248"/>
    </location>
</feature>
<accession>A0A223D296</accession>
<dbReference type="PROSITE" id="PS51272">
    <property type="entry name" value="SLH"/>
    <property type="match status" value="1"/>
</dbReference>
<dbReference type="OrthoDB" id="9763643at2"/>
<keyword evidence="3" id="KW-1185">Reference proteome</keyword>
<dbReference type="Proteomes" id="UP000214688">
    <property type="component" value="Chromosome"/>
</dbReference>